<evidence type="ECO:0000313" key="3">
    <source>
        <dbReference type="Proteomes" id="UP001159428"/>
    </source>
</evidence>
<gene>
    <name evidence="2" type="ORF">PMEA_00028026</name>
</gene>
<keyword evidence="3" id="KW-1185">Reference proteome</keyword>
<evidence type="ECO:0000313" key="2">
    <source>
        <dbReference type="EMBL" id="CAH3155503.1"/>
    </source>
</evidence>
<feature type="region of interest" description="Disordered" evidence="1">
    <location>
        <begin position="32"/>
        <end position="67"/>
    </location>
</feature>
<feature type="compositionally biased region" description="Acidic residues" evidence="1">
    <location>
        <begin position="53"/>
        <end position="67"/>
    </location>
</feature>
<feature type="non-terminal residue" evidence="2">
    <location>
        <position position="167"/>
    </location>
</feature>
<feature type="region of interest" description="Disordered" evidence="1">
    <location>
        <begin position="123"/>
        <end position="145"/>
    </location>
</feature>
<feature type="compositionally biased region" description="Basic and acidic residues" evidence="1">
    <location>
        <begin position="33"/>
        <end position="52"/>
    </location>
</feature>
<accession>A0AAU9XSL7</accession>
<feature type="non-terminal residue" evidence="2">
    <location>
        <position position="1"/>
    </location>
</feature>
<dbReference type="AlphaFoldDB" id="A0AAU9XSL7"/>
<feature type="compositionally biased region" description="Polar residues" evidence="1">
    <location>
        <begin position="136"/>
        <end position="145"/>
    </location>
</feature>
<evidence type="ECO:0000256" key="1">
    <source>
        <dbReference type="SAM" id="MobiDB-lite"/>
    </source>
</evidence>
<protein>
    <submittedName>
        <fullName evidence="2">Uncharacterized protein</fullName>
    </submittedName>
</protein>
<comment type="caution">
    <text evidence="2">The sequence shown here is derived from an EMBL/GenBank/DDBJ whole genome shotgun (WGS) entry which is preliminary data.</text>
</comment>
<proteinExistence type="predicted"/>
<dbReference type="EMBL" id="CALNXJ010000058">
    <property type="protein sequence ID" value="CAH3155503.1"/>
    <property type="molecule type" value="Genomic_DNA"/>
</dbReference>
<sequence>DIKTEKQLEDAYRSVKNGWITLWVDPHSSFKRKQGEIERREAGKAMRKRNSDDTIDSGDSMEEDDHDSYENRLARLREKHGGTLADFKLKCWAKMLVDKTHHSEDEMPQVSFFTGRNKASCSTVDLPSSSSAQSSTKETTFNSISGAEEKLRLQSMIYNQIAQLKDL</sequence>
<reference evidence="2 3" key="1">
    <citation type="submission" date="2022-05" db="EMBL/GenBank/DDBJ databases">
        <authorList>
            <consortium name="Genoscope - CEA"/>
            <person name="William W."/>
        </authorList>
    </citation>
    <scope>NUCLEOTIDE SEQUENCE [LARGE SCALE GENOMIC DNA]</scope>
</reference>
<organism evidence="2 3">
    <name type="scientific">Pocillopora meandrina</name>
    <dbReference type="NCBI Taxonomy" id="46732"/>
    <lineage>
        <taxon>Eukaryota</taxon>
        <taxon>Metazoa</taxon>
        <taxon>Cnidaria</taxon>
        <taxon>Anthozoa</taxon>
        <taxon>Hexacorallia</taxon>
        <taxon>Scleractinia</taxon>
        <taxon>Astrocoeniina</taxon>
        <taxon>Pocilloporidae</taxon>
        <taxon>Pocillopora</taxon>
    </lineage>
</organism>
<name>A0AAU9XSL7_9CNID</name>
<dbReference type="Proteomes" id="UP001159428">
    <property type="component" value="Unassembled WGS sequence"/>
</dbReference>